<dbReference type="InterPro" id="IPR017439">
    <property type="entry name" value="Amidohydrolase"/>
</dbReference>
<dbReference type="NCBIfam" id="TIGR01891">
    <property type="entry name" value="amidohydrolases"/>
    <property type="match status" value="1"/>
</dbReference>
<dbReference type="InterPro" id="IPR002933">
    <property type="entry name" value="Peptidase_M20"/>
</dbReference>
<dbReference type="AlphaFoldDB" id="A0A2S9K2R6"/>
<keyword evidence="5" id="KW-1185">Reference proteome</keyword>
<dbReference type="PIRSF" id="PIRSF005962">
    <property type="entry name" value="Pept_M20D_amidohydro"/>
    <property type="match status" value="1"/>
</dbReference>
<name>A0A2S9K2R6_9BURK</name>
<dbReference type="GO" id="GO:0019877">
    <property type="term" value="P:diaminopimelate biosynthetic process"/>
    <property type="evidence" value="ECO:0007669"/>
    <property type="project" value="UniProtKB-ARBA"/>
</dbReference>
<evidence type="ECO:0000256" key="1">
    <source>
        <dbReference type="ARBA" id="ARBA00022801"/>
    </source>
</evidence>
<reference evidence="4 5" key="1">
    <citation type="submission" date="2018-03" db="EMBL/GenBank/DDBJ databases">
        <title>Comparative genomics illustrates the genes involved in a hyperalkaliphilic mechanisms of Serpentinomonas isolated from highly-alkaline calcium-rich serpentinized springs.</title>
        <authorList>
            <person name="Suzuki S."/>
            <person name="Ishii S."/>
            <person name="Walworth N."/>
            <person name="Bird L."/>
            <person name="Kuenen J.G."/>
            <person name="Nealson K.H."/>
        </authorList>
    </citation>
    <scope>NUCLEOTIDE SEQUENCE [LARGE SCALE GENOMIC DNA]</scope>
    <source>
        <strain evidence="4 5">P1</strain>
    </source>
</reference>
<dbReference type="SUPFAM" id="SSF55031">
    <property type="entry name" value="Bacterial exopeptidase dimerisation domain"/>
    <property type="match status" value="1"/>
</dbReference>
<comment type="caution">
    <text evidence="4">The sequence shown here is derived from an EMBL/GenBank/DDBJ whole genome shotgun (WGS) entry which is preliminary data.</text>
</comment>
<feature type="binding site" evidence="2">
    <location>
        <position position="166"/>
    </location>
    <ligand>
        <name>Mn(2+)</name>
        <dbReference type="ChEBI" id="CHEBI:29035"/>
        <label>2</label>
    </ligand>
</feature>
<dbReference type="Proteomes" id="UP000238589">
    <property type="component" value="Unassembled WGS sequence"/>
</dbReference>
<dbReference type="Gene3D" id="3.40.630.10">
    <property type="entry name" value="Zn peptidases"/>
    <property type="match status" value="1"/>
</dbReference>
<dbReference type="PANTHER" id="PTHR11014">
    <property type="entry name" value="PEPTIDASE M20 FAMILY MEMBER"/>
    <property type="match status" value="1"/>
</dbReference>
<evidence type="ECO:0000313" key="5">
    <source>
        <dbReference type="Proteomes" id="UP000238589"/>
    </source>
</evidence>
<keyword evidence="1 4" id="KW-0378">Hydrolase</keyword>
<dbReference type="OrthoDB" id="8875216at2"/>
<dbReference type="Gene3D" id="3.30.70.360">
    <property type="match status" value="1"/>
</dbReference>
<feature type="domain" description="Peptidase M20 dimerisation" evidence="3">
    <location>
        <begin position="189"/>
        <end position="280"/>
    </location>
</feature>
<keyword evidence="2" id="KW-0464">Manganese</keyword>
<proteinExistence type="predicted"/>
<dbReference type="Pfam" id="PF01546">
    <property type="entry name" value="Peptidase_M20"/>
    <property type="match status" value="1"/>
</dbReference>
<evidence type="ECO:0000259" key="3">
    <source>
        <dbReference type="Pfam" id="PF07687"/>
    </source>
</evidence>
<protein>
    <submittedName>
        <fullName evidence="4">Amidohydrolase</fullName>
    </submittedName>
</protein>
<comment type="cofactor">
    <cofactor evidence="2">
        <name>Mn(2+)</name>
        <dbReference type="ChEBI" id="CHEBI:29035"/>
    </cofactor>
    <text evidence="2">The Mn(2+) ion enhances activity.</text>
</comment>
<feature type="binding site" evidence="2">
    <location>
        <position position="132"/>
    </location>
    <ligand>
        <name>Mn(2+)</name>
        <dbReference type="ChEBI" id="CHEBI:29035"/>
        <label>2</label>
    </ligand>
</feature>
<dbReference type="Pfam" id="PF07687">
    <property type="entry name" value="M20_dimer"/>
    <property type="match status" value="1"/>
</dbReference>
<dbReference type="FunFam" id="3.30.70.360:FF:000001">
    <property type="entry name" value="N-acetyldiaminopimelate deacetylase"/>
    <property type="match status" value="1"/>
</dbReference>
<feature type="binding site" evidence="2">
    <location>
        <position position="96"/>
    </location>
    <ligand>
        <name>Mn(2+)</name>
        <dbReference type="ChEBI" id="CHEBI:29035"/>
        <label>2</label>
    </ligand>
</feature>
<accession>A0A2S9K2R6</accession>
<evidence type="ECO:0000256" key="2">
    <source>
        <dbReference type="PIRSR" id="PIRSR005962-1"/>
    </source>
</evidence>
<dbReference type="GO" id="GO:0050118">
    <property type="term" value="F:N-acetyldiaminopimelate deacetylase activity"/>
    <property type="evidence" value="ECO:0007669"/>
    <property type="project" value="UniProtKB-ARBA"/>
</dbReference>
<dbReference type="InterPro" id="IPR036264">
    <property type="entry name" value="Bact_exopeptidase_dim_dom"/>
</dbReference>
<gene>
    <name evidence="4" type="ORF">C6P64_12930</name>
</gene>
<dbReference type="InterPro" id="IPR011650">
    <property type="entry name" value="Peptidase_M20_dimer"/>
</dbReference>
<feature type="binding site" evidence="2">
    <location>
        <position position="98"/>
    </location>
    <ligand>
        <name>Mn(2+)</name>
        <dbReference type="ChEBI" id="CHEBI:29035"/>
        <label>2</label>
    </ligand>
</feature>
<dbReference type="GO" id="GO:0046872">
    <property type="term" value="F:metal ion binding"/>
    <property type="evidence" value="ECO:0007669"/>
    <property type="project" value="UniProtKB-KW"/>
</dbReference>
<dbReference type="SUPFAM" id="SSF53187">
    <property type="entry name" value="Zn-dependent exopeptidases"/>
    <property type="match status" value="1"/>
</dbReference>
<organism evidence="4 5">
    <name type="scientific">Malikia granosa</name>
    <dbReference type="NCBI Taxonomy" id="263067"/>
    <lineage>
        <taxon>Bacteria</taxon>
        <taxon>Pseudomonadati</taxon>
        <taxon>Pseudomonadota</taxon>
        <taxon>Betaproteobacteria</taxon>
        <taxon>Burkholderiales</taxon>
        <taxon>Comamonadaceae</taxon>
        <taxon>Malikia</taxon>
    </lineage>
</organism>
<dbReference type="EMBL" id="PVLQ01000050">
    <property type="protein sequence ID" value="PRD64741.1"/>
    <property type="molecule type" value="Genomic_DNA"/>
</dbReference>
<sequence>MVEWRRHIHENAELSGQEVKTAAYVAKHLRALGYEVREGVGGTGVVGVLKGARPGRTVALRADMDALPVAEASGLPFASRQRQPYMGTEVPVAHACGHDGHTAMLMGAAEVFAGMRDHISGTIVLVFQPAEEGASHELKEGEKFGAAAMIADGALQPKPDAIFAAHLIPNMPRVIAYKTGPVFASSDVVKIRIKGKQTHGAMPWHGVDAISVGSQLVNSMQTIVSRQLDISKEPAVLSIGKFIGGNRNNIIPESVELEGTLRTFDEAMRRDAKARIRKMATLIAEANGATAEVSFPPGGYSATINPEALMNAMVPVLTKVSDGKIMSASKLMASEDFSEFQKEIPGVYILVGAPPVGKDPATAAPNHNPAFDFDEGMMQQGTKAMAGMALEFLSRQGD</sequence>
<feature type="binding site" evidence="2">
    <location>
        <position position="367"/>
    </location>
    <ligand>
        <name>Mn(2+)</name>
        <dbReference type="ChEBI" id="CHEBI:29035"/>
        <label>2</label>
    </ligand>
</feature>
<evidence type="ECO:0000313" key="4">
    <source>
        <dbReference type="EMBL" id="PRD64741.1"/>
    </source>
</evidence>
<keyword evidence="2" id="KW-0479">Metal-binding</keyword>
<dbReference type="PANTHER" id="PTHR11014:SF63">
    <property type="entry name" value="METALLOPEPTIDASE, PUTATIVE (AFU_ORTHOLOGUE AFUA_6G09600)-RELATED"/>
    <property type="match status" value="1"/>
</dbReference>